<keyword evidence="1" id="KW-0862">Zinc</keyword>
<sequence length="457" mass="52376">MDKVCVNFCGYDELLLIPSVGQITADRIWELRKQGDITPEIWVRNLKRRRLKFDLVQEPVTTGKVLDSVPKFEQVAPRSYSSPVDRHEIKPTLSFRPKAVSTGIAQRKRKVGQSVMRPVAPPQFTPQLQTMLPAPGMPSTVWSTQRQAPTGTYCYNAQPIITAAPTMTTFQQPSVTGNAARFCLGRVRRNKDISYAELVKCMEKRFNLRKLTETVRIQFQSARQSPGEDLDDWAERLLSLADKAFGDITKLCHGTVDKHAGSVAASFRPKTVDEALERIKWQQYNDKALFGQDVRTRNTREIQEPNSENFEENAFQVNNVKMDSQQQLVQSIDKLTENVDRNLKHIQSNIGDVQSSVDKNIQAVQAEMKGMERKWENEMEYMKDTINQIKKTGTSGQGRSQYRPRQNQGRDRSTWECYNCHELGHIAKFCPKSNETPKRGFKLKRGRAKRRWSVPHC</sequence>
<feature type="region of interest" description="Disordered" evidence="2">
    <location>
        <begin position="434"/>
        <end position="457"/>
    </location>
</feature>
<protein>
    <recommendedName>
        <fullName evidence="3">CCHC-type domain-containing protein</fullName>
    </recommendedName>
</protein>
<comment type="caution">
    <text evidence="4">The sequence shown here is derived from an EMBL/GenBank/DDBJ whole genome shotgun (WGS) entry which is preliminary data.</text>
</comment>
<dbReference type="AlphaFoldDB" id="A0A8B6HJI3"/>
<name>A0A8B6HJI3_MYTGA</name>
<gene>
    <name evidence="4" type="ORF">MGAL_10B085930</name>
</gene>
<dbReference type="Gene3D" id="4.10.60.10">
    <property type="entry name" value="Zinc finger, CCHC-type"/>
    <property type="match status" value="1"/>
</dbReference>
<feature type="compositionally biased region" description="Polar residues" evidence="2">
    <location>
        <begin position="390"/>
        <end position="407"/>
    </location>
</feature>
<dbReference type="EMBL" id="UYJE01010164">
    <property type="protein sequence ID" value="VDI80331.1"/>
    <property type="molecule type" value="Genomic_DNA"/>
</dbReference>
<keyword evidence="1" id="KW-0479">Metal-binding</keyword>
<reference evidence="4" key="1">
    <citation type="submission" date="2018-11" db="EMBL/GenBank/DDBJ databases">
        <authorList>
            <person name="Alioto T."/>
            <person name="Alioto T."/>
        </authorList>
    </citation>
    <scope>NUCLEOTIDE SEQUENCE</scope>
</reference>
<feature type="region of interest" description="Disordered" evidence="2">
    <location>
        <begin position="390"/>
        <end position="411"/>
    </location>
</feature>
<keyword evidence="1" id="KW-0863">Zinc-finger</keyword>
<keyword evidence="5" id="KW-1185">Reference proteome</keyword>
<accession>A0A8B6HJI3</accession>
<dbReference type="PROSITE" id="PS50158">
    <property type="entry name" value="ZF_CCHC"/>
    <property type="match status" value="1"/>
</dbReference>
<feature type="compositionally biased region" description="Basic residues" evidence="2">
    <location>
        <begin position="439"/>
        <end position="457"/>
    </location>
</feature>
<evidence type="ECO:0000313" key="4">
    <source>
        <dbReference type="EMBL" id="VDI80331.1"/>
    </source>
</evidence>
<evidence type="ECO:0000259" key="3">
    <source>
        <dbReference type="PROSITE" id="PS50158"/>
    </source>
</evidence>
<dbReference type="InterPro" id="IPR036875">
    <property type="entry name" value="Znf_CCHC_sf"/>
</dbReference>
<dbReference type="GO" id="GO:0008270">
    <property type="term" value="F:zinc ion binding"/>
    <property type="evidence" value="ECO:0007669"/>
    <property type="project" value="UniProtKB-KW"/>
</dbReference>
<evidence type="ECO:0000313" key="5">
    <source>
        <dbReference type="Proteomes" id="UP000596742"/>
    </source>
</evidence>
<dbReference type="SUPFAM" id="SSF57756">
    <property type="entry name" value="Retrovirus zinc finger-like domains"/>
    <property type="match status" value="1"/>
</dbReference>
<proteinExistence type="predicted"/>
<dbReference type="InterPro" id="IPR001878">
    <property type="entry name" value="Znf_CCHC"/>
</dbReference>
<evidence type="ECO:0000256" key="2">
    <source>
        <dbReference type="SAM" id="MobiDB-lite"/>
    </source>
</evidence>
<dbReference type="SMART" id="SM00343">
    <property type="entry name" value="ZnF_C2HC"/>
    <property type="match status" value="1"/>
</dbReference>
<organism evidence="4 5">
    <name type="scientific">Mytilus galloprovincialis</name>
    <name type="common">Mediterranean mussel</name>
    <dbReference type="NCBI Taxonomy" id="29158"/>
    <lineage>
        <taxon>Eukaryota</taxon>
        <taxon>Metazoa</taxon>
        <taxon>Spiralia</taxon>
        <taxon>Lophotrochozoa</taxon>
        <taxon>Mollusca</taxon>
        <taxon>Bivalvia</taxon>
        <taxon>Autobranchia</taxon>
        <taxon>Pteriomorphia</taxon>
        <taxon>Mytilida</taxon>
        <taxon>Mytiloidea</taxon>
        <taxon>Mytilidae</taxon>
        <taxon>Mytilinae</taxon>
        <taxon>Mytilus</taxon>
    </lineage>
</organism>
<dbReference type="Proteomes" id="UP000596742">
    <property type="component" value="Unassembled WGS sequence"/>
</dbReference>
<dbReference type="OrthoDB" id="6149959at2759"/>
<evidence type="ECO:0000256" key="1">
    <source>
        <dbReference type="PROSITE-ProRule" id="PRU00047"/>
    </source>
</evidence>
<feature type="domain" description="CCHC-type" evidence="3">
    <location>
        <begin position="417"/>
        <end position="432"/>
    </location>
</feature>
<dbReference type="GO" id="GO:0003676">
    <property type="term" value="F:nucleic acid binding"/>
    <property type="evidence" value="ECO:0007669"/>
    <property type="project" value="InterPro"/>
</dbReference>